<proteinExistence type="predicted"/>
<organism evidence="2 3">
    <name type="scientific">Tetraparma gracilis</name>
    <dbReference type="NCBI Taxonomy" id="2962635"/>
    <lineage>
        <taxon>Eukaryota</taxon>
        <taxon>Sar</taxon>
        <taxon>Stramenopiles</taxon>
        <taxon>Ochrophyta</taxon>
        <taxon>Bolidophyceae</taxon>
        <taxon>Parmales</taxon>
        <taxon>Triparmaceae</taxon>
        <taxon>Tetraparma</taxon>
    </lineage>
</organism>
<keyword evidence="1" id="KW-1133">Transmembrane helix</keyword>
<feature type="transmembrane region" description="Helical" evidence="1">
    <location>
        <begin position="88"/>
        <end position="106"/>
    </location>
</feature>
<dbReference type="Proteomes" id="UP001165060">
    <property type="component" value="Unassembled WGS sequence"/>
</dbReference>
<evidence type="ECO:0000256" key="1">
    <source>
        <dbReference type="SAM" id="Phobius"/>
    </source>
</evidence>
<gene>
    <name evidence="2" type="ORF">TeGR_g5600</name>
</gene>
<feature type="transmembrane region" description="Helical" evidence="1">
    <location>
        <begin position="34"/>
        <end position="52"/>
    </location>
</feature>
<feature type="transmembrane region" description="Helical" evidence="1">
    <location>
        <begin position="7"/>
        <end position="28"/>
    </location>
</feature>
<protein>
    <submittedName>
        <fullName evidence="2">Uncharacterized protein</fullName>
    </submittedName>
</protein>
<evidence type="ECO:0000313" key="3">
    <source>
        <dbReference type="Proteomes" id="UP001165060"/>
    </source>
</evidence>
<sequence>PPPTLDCVFYLYLIRTVGSGLGLTLLLFNRTSPLGQSAVLQATSFVCLTAASHVGFRGTNEERFPPLMLAIFFQVDLFASFLYLKEDIFSVVFWLMLITQEGASIFKNS</sequence>
<keyword evidence="3" id="KW-1185">Reference proteome</keyword>
<keyword evidence="1" id="KW-0472">Membrane</keyword>
<reference evidence="2 3" key="1">
    <citation type="journal article" date="2023" name="Commun. Biol.">
        <title>Genome analysis of Parmales, the sister group of diatoms, reveals the evolutionary specialization of diatoms from phago-mixotrophs to photoautotrophs.</title>
        <authorList>
            <person name="Ban H."/>
            <person name="Sato S."/>
            <person name="Yoshikawa S."/>
            <person name="Yamada K."/>
            <person name="Nakamura Y."/>
            <person name="Ichinomiya M."/>
            <person name="Sato N."/>
            <person name="Blanc-Mathieu R."/>
            <person name="Endo H."/>
            <person name="Kuwata A."/>
            <person name="Ogata H."/>
        </authorList>
    </citation>
    <scope>NUCLEOTIDE SEQUENCE [LARGE SCALE GENOMIC DNA]</scope>
</reference>
<accession>A0ABQ6MY84</accession>
<comment type="caution">
    <text evidence="2">The sequence shown here is derived from an EMBL/GenBank/DDBJ whole genome shotgun (WGS) entry which is preliminary data.</text>
</comment>
<feature type="non-terminal residue" evidence="2">
    <location>
        <position position="109"/>
    </location>
</feature>
<feature type="non-terminal residue" evidence="2">
    <location>
        <position position="1"/>
    </location>
</feature>
<evidence type="ECO:0000313" key="2">
    <source>
        <dbReference type="EMBL" id="GMI36095.1"/>
    </source>
</evidence>
<dbReference type="EMBL" id="BRYB01003408">
    <property type="protein sequence ID" value="GMI36095.1"/>
    <property type="molecule type" value="Genomic_DNA"/>
</dbReference>
<keyword evidence="1" id="KW-0812">Transmembrane</keyword>
<name>A0ABQ6MY84_9STRA</name>